<keyword evidence="9" id="KW-0833">Ubl conjugation pathway</keyword>
<keyword evidence="15" id="KW-1185">Reference proteome</keyword>
<keyword evidence="11" id="KW-0175">Coiled coil</keyword>
<accession>A0AAF0J9C0</accession>
<dbReference type="Proteomes" id="UP001217754">
    <property type="component" value="Chromosome 2"/>
</dbReference>
<dbReference type="GO" id="GO:0006511">
    <property type="term" value="P:ubiquitin-dependent protein catabolic process"/>
    <property type="evidence" value="ECO:0007669"/>
    <property type="project" value="InterPro"/>
</dbReference>
<evidence type="ECO:0000256" key="1">
    <source>
        <dbReference type="ARBA" id="ARBA00000900"/>
    </source>
</evidence>
<comment type="similarity">
    <text evidence="5">Belongs to the ubiquitin conjugation factor E4 family.</text>
</comment>
<evidence type="ECO:0000256" key="2">
    <source>
        <dbReference type="ARBA" id="ARBA00004123"/>
    </source>
</evidence>
<reference evidence="14" key="1">
    <citation type="submission" date="2023-03" db="EMBL/GenBank/DDBJ databases">
        <title>Mating type loci evolution in Malassezia.</title>
        <authorList>
            <person name="Coelho M.A."/>
        </authorList>
    </citation>
    <scope>NUCLEOTIDE SEQUENCE</scope>
    <source>
        <strain evidence="14">CBS 9431</strain>
    </source>
</reference>
<gene>
    <name evidence="14" type="primary">UFD2</name>
    <name evidence="14" type="ORF">MJAP1_001536</name>
</gene>
<dbReference type="AlphaFoldDB" id="A0AAF0J9C0"/>
<sequence length="1032" mass="115932">MADAGVWPAWEAATAADVFHVTLTESEPNYVYLPDLADELREEGAEVRLSLGMADRILIARLSQDTTYNNETSWDYLVHAWTRCRDAEGRTRTQLPAPLVEHGLKALQHARGLLTSYTGLVVQMPDMFPCYEKHGKTLSPSALVPTFLHLASTAGMDDETDAPTDEWASPRIADTPQFIADWVARFGPEDTLGETLGVAMHALVQRVRKGALSEPQSTPEPAAEQPVDPNDVQSVLAHLLGVADPRAQSSAPKESEGMTIAGLDWRPIQMAVVAALECRPLAAAVPGFASFSPNVPAPMLERESLFGPLLRLSCFADAYPNMAKSHFSEAKSRSPIELENSMQSLRMALDVVQSNNFRIFNALVRSDASAREKVLAFVGHACALNVKRGAMQARAREIASDAFMVNLYDVVLRFAMPFVDVSCAKIDRIDMNYLQYQRRWDTQSLTRIHASEADAAAWMAAGAAPPAPPNFITEIFFLGTRLTNLALGKAIRRVDDREKEMDRLQKRIDEFEADRSNWQALPQGARVEQVIKRAQAQYDKLHGEVLAAQTQLLAPQFVQRVIQFTSFTMMWLVRLGDDKHAHPMPMVALPLSQEPSELFRMLPEHMFEDVCDTILFYARRKPDVLDESAKNSVVAFCTTFLSSGWWIRNPFLKAKLAEMLSYNVMPYGPYKSGVLGDTINSHPLALQHLVPALIAFWIDAESTGSNSQFYDKFNIRYHLVQIFKEIWTNPDHKKHLYQQATQFPTEFTIFINRLMNDVTFLLDDALDKLVELHAKQVEVDDRASWEERTAEERQEHEGIMRSIQGQIRSDLGLGHEFLRLLIKFTAETSASFMTPEIVDRLAAMLDYNLDLLVGPRCQELKVKDPKKVGFDPRSLLSEILSVFLNLAPHDEFATAIARDGRSYSRETFSKAASIAHRHMLKSPPDIDALASLVDRVERVKQADADEEEDLGDVPDEFLDPLLATIMRDPVRLPSSRTVLDRSTIKAHLLSDSKDPFNRMPLTLDQVQPDDALRAQIEAFLQERKASTTRRPQ</sequence>
<dbReference type="Pfam" id="PF04564">
    <property type="entry name" value="U-box"/>
    <property type="match status" value="1"/>
</dbReference>
<dbReference type="GO" id="GO:0005634">
    <property type="term" value="C:nucleus"/>
    <property type="evidence" value="ECO:0007669"/>
    <property type="project" value="UniProtKB-SubCell"/>
</dbReference>
<evidence type="ECO:0000256" key="3">
    <source>
        <dbReference type="ARBA" id="ARBA00004496"/>
    </source>
</evidence>
<evidence type="ECO:0000256" key="10">
    <source>
        <dbReference type="ARBA" id="ARBA00023242"/>
    </source>
</evidence>
<evidence type="ECO:0000313" key="14">
    <source>
        <dbReference type="EMBL" id="WFD38577.1"/>
    </source>
</evidence>
<keyword evidence="14" id="KW-0012">Acyltransferase</keyword>
<evidence type="ECO:0000256" key="5">
    <source>
        <dbReference type="ARBA" id="ARBA00007434"/>
    </source>
</evidence>
<keyword evidence="10" id="KW-0539">Nucleus</keyword>
<dbReference type="GO" id="GO:0036503">
    <property type="term" value="P:ERAD pathway"/>
    <property type="evidence" value="ECO:0007669"/>
    <property type="project" value="InterPro"/>
</dbReference>
<dbReference type="EMBL" id="CP119959">
    <property type="protein sequence ID" value="WFD38577.1"/>
    <property type="molecule type" value="Genomic_DNA"/>
</dbReference>
<dbReference type="Gene3D" id="3.30.40.10">
    <property type="entry name" value="Zinc/RING finger domain, C3HC4 (zinc finger)"/>
    <property type="match status" value="1"/>
</dbReference>
<evidence type="ECO:0000256" key="6">
    <source>
        <dbReference type="ARBA" id="ARBA00012483"/>
    </source>
</evidence>
<dbReference type="PANTHER" id="PTHR13931">
    <property type="entry name" value="UBIQUITINATION FACTOR E4"/>
    <property type="match status" value="1"/>
</dbReference>
<dbReference type="InterPro" id="IPR019474">
    <property type="entry name" value="Ub_conjug_fac_E4_core"/>
</dbReference>
<dbReference type="InterPro" id="IPR003613">
    <property type="entry name" value="Ubox_domain"/>
</dbReference>
<comment type="catalytic activity">
    <reaction evidence="1">
        <text>S-ubiquitinyl-[E2 ubiquitin-conjugating enzyme]-L-cysteine + [acceptor protein]-L-lysine = [E2 ubiquitin-conjugating enzyme]-L-cysteine + N(6)-ubiquitinyl-[acceptor protein]-L-lysine.</text>
        <dbReference type="EC" id="2.3.2.27"/>
    </reaction>
</comment>
<dbReference type="InterPro" id="IPR013083">
    <property type="entry name" value="Znf_RING/FYVE/PHD"/>
</dbReference>
<dbReference type="GO" id="GO:0000209">
    <property type="term" value="P:protein polyubiquitination"/>
    <property type="evidence" value="ECO:0007669"/>
    <property type="project" value="TreeGrafter"/>
</dbReference>
<evidence type="ECO:0000256" key="4">
    <source>
        <dbReference type="ARBA" id="ARBA00004906"/>
    </source>
</evidence>
<keyword evidence="7" id="KW-0963">Cytoplasm</keyword>
<evidence type="ECO:0000256" key="8">
    <source>
        <dbReference type="ARBA" id="ARBA00022679"/>
    </source>
</evidence>
<feature type="domain" description="U-box" evidence="13">
    <location>
        <begin position="952"/>
        <end position="1026"/>
    </location>
</feature>
<organism evidence="14 15">
    <name type="scientific">Malassezia japonica</name>
    <dbReference type="NCBI Taxonomy" id="223818"/>
    <lineage>
        <taxon>Eukaryota</taxon>
        <taxon>Fungi</taxon>
        <taxon>Dikarya</taxon>
        <taxon>Basidiomycota</taxon>
        <taxon>Ustilaginomycotina</taxon>
        <taxon>Malasseziomycetes</taxon>
        <taxon>Malasseziales</taxon>
        <taxon>Malasseziaceae</taxon>
        <taxon>Malassezia</taxon>
    </lineage>
</organism>
<name>A0AAF0J9C0_9BASI</name>
<evidence type="ECO:0000256" key="9">
    <source>
        <dbReference type="ARBA" id="ARBA00022786"/>
    </source>
</evidence>
<evidence type="ECO:0000259" key="13">
    <source>
        <dbReference type="PROSITE" id="PS51698"/>
    </source>
</evidence>
<dbReference type="GO" id="GO:0005737">
    <property type="term" value="C:cytoplasm"/>
    <property type="evidence" value="ECO:0007669"/>
    <property type="project" value="UniProtKB-SubCell"/>
</dbReference>
<dbReference type="GeneID" id="85225185"/>
<feature type="region of interest" description="Disordered" evidence="12">
    <location>
        <begin position="210"/>
        <end position="229"/>
    </location>
</feature>
<dbReference type="Pfam" id="PF10408">
    <property type="entry name" value="Ufd2P_core"/>
    <property type="match status" value="1"/>
</dbReference>
<comment type="subcellular location">
    <subcellularLocation>
        <location evidence="3">Cytoplasm</location>
    </subcellularLocation>
    <subcellularLocation>
        <location evidence="2">Nucleus</location>
    </subcellularLocation>
</comment>
<keyword evidence="8 14" id="KW-0808">Transferase</keyword>
<proteinExistence type="inferred from homology"/>
<dbReference type="CDD" id="cd16657">
    <property type="entry name" value="RING-Ubox_UBE4A"/>
    <property type="match status" value="1"/>
</dbReference>
<dbReference type="SUPFAM" id="SSF57850">
    <property type="entry name" value="RING/U-box"/>
    <property type="match status" value="1"/>
</dbReference>
<dbReference type="RefSeq" id="XP_060121474.1">
    <property type="nucleotide sequence ID" value="XM_060265491.1"/>
</dbReference>
<evidence type="ECO:0000256" key="11">
    <source>
        <dbReference type="SAM" id="Coils"/>
    </source>
</evidence>
<evidence type="ECO:0000256" key="7">
    <source>
        <dbReference type="ARBA" id="ARBA00022490"/>
    </source>
</evidence>
<dbReference type="SMART" id="SM00504">
    <property type="entry name" value="Ubox"/>
    <property type="match status" value="1"/>
</dbReference>
<dbReference type="EC" id="2.3.2.27" evidence="6"/>
<evidence type="ECO:0000313" key="15">
    <source>
        <dbReference type="Proteomes" id="UP001217754"/>
    </source>
</evidence>
<protein>
    <recommendedName>
        <fullName evidence="6">RING-type E3 ubiquitin transferase</fullName>
        <ecNumber evidence="6">2.3.2.27</ecNumber>
    </recommendedName>
</protein>
<dbReference type="PANTHER" id="PTHR13931:SF2">
    <property type="entry name" value="UBIQUITIN CONJUGATION FACTOR E4 B"/>
    <property type="match status" value="1"/>
</dbReference>
<dbReference type="FunFam" id="3.30.40.10:FF:000055">
    <property type="entry name" value="Ubiquitin conjugation factor e4 a"/>
    <property type="match status" value="1"/>
</dbReference>
<evidence type="ECO:0000256" key="12">
    <source>
        <dbReference type="SAM" id="MobiDB-lite"/>
    </source>
</evidence>
<dbReference type="InterPro" id="IPR045132">
    <property type="entry name" value="UBE4"/>
</dbReference>
<comment type="pathway">
    <text evidence="4">Protein modification; protein ubiquitination.</text>
</comment>
<dbReference type="GO" id="GO:0000151">
    <property type="term" value="C:ubiquitin ligase complex"/>
    <property type="evidence" value="ECO:0007669"/>
    <property type="project" value="InterPro"/>
</dbReference>
<dbReference type="PROSITE" id="PS51698">
    <property type="entry name" value="U_BOX"/>
    <property type="match status" value="1"/>
</dbReference>
<dbReference type="GO" id="GO:0034450">
    <property type="term" value="F:ubiquitin-ubiquitin ligase activity"/>
    <property type="evidence" value="ECO:0007669"/>
    <property type="project" value="InterPro"/>
</dbReference>
<feature type="coiled-coil region" evidence="11">
    <location>
        <begin position="487"/>
        <end position="551"/>
    </location>
</feature>